<dbReference type="EMBL" id="CAJJDN010000041">
    <property type="protein sequence ID" value="CAD8080817.1"/>
    <property type="molecule type" value="Genomic_DNA"/>
</dbReference>
<gene>
    <name evidence="6" type="ORF">PSON_ATCC_30995.1.T0410068</name>
</gene>
<evidence type="ECO:0000256" key="1">
    <source>
        <dbReference type="ARBA" id="ARBA00022448"/>
    </source>
</evidence>
<dbReference type="PROSITE" id="PS50176">
    <property type="entry name" value="ARM_REPEAT"/>
    <property type="match status" value="1"/>
</dbReference>
<evidence type="ECO:0000313" key="7">
    <source>
        <dbReference type="Proteomes" id="UP000692954"/>
    </source>
</evidence>
<dbReference type="PANTHER" id="PTHR23316">
    <property type="entry name" value="IMPORTIN ALPHA"/>
    <property type="match status" value="1"/>
</dbReference>
<dbReference type="OrthoDB" id="26248at2759"/>
<dbReference type="SMART" id="SM00185">
    <property type="entry name" value="ARM"/>
    <property type="match status" value="5"/>
</dbReference>
<proteinExistence type="inferred from homology"/>
<comment type="caution">
    <text evidence="6">The sequence shown here is derived from an EMBL/GenBank/DDBJ whole genome shotgun (WGS) entry which is preliminary data.</text>
</comment>
<dbReference type="Pfam" id="PF00514">
    <property type="entry name" value="Arm"/>
    <property type="match status" value="2"/>
</dbReference>
<keyword evidence="1 4" id="KW-0813">Transport</keyword>
<dbReference type="InterPro" id="IPR024931">
    <property type="entry name" value="Importin_alpha"/>
</dbReference>
<organism evidence="6 7">
    <name type="scientific">Paramecium sonneborni</name>
    <dbReference type="NCBI Taxonomy" id="65129"/>
    <lineage>
        <taxon>Eukaryota</taxon>
        <taxon>Sar</taxon>
        <taxon>Alveolata</taxon>
        <taxon>Ciliophora</taxon>
        <taxon>Intramacronucleata</taxon>
        <taxon>Oligohymenophorea</taxon>
        <taxon>Peniculida</taxon>
        <taxon>Parameciidae</taxon>
        <taxon>Paramecium</taxon>
    </lineage>
</organism>
<keyword evidence="7" id="KW-1185">Reference proteome</keyword>
<evidence type="ECO:0000256" key="4">
    <source>
        <dbReference type="PIRNR" id="PIRNR005673"/>
    </source>
</evidence>
<evidence type="ECO:0000256" key="2">
    <source>
        <dbReference type="ARBA" id="ARBA00022737"/>
    </source>
</evidence>
<sequence>MIYELMIPQYMLLEKKQKILQQYHEIDVKTENPELIQIYVEMILSDDIVKQHFGILAIRKLISANQNQQEIIQAILDFNMIPILIQILEQYSNQLFIYEAIWILANIASGTNLQTQVIVKNGVIPNLLKHLDSENLFIVEQVFWALGNIAADDAEFRNDIIQQGGLNQLIVISEKLIQENKIHLLKLSSWTIGNLSRGILNQQKIKKCKRQIINYFTYIIDKFDEDDTLTDTCWALVYISNPNSGLDSIQEIINTGIVPRLVNLLKRNQTNSITQGCLKIIRNLLTGSESQLDYILNQDILIIFGDLLSKLQLKSLIFEVCQCITNITAGNHNQLKKVIDNDIIMNLLLSIFIITTPEIQIQIACVYSNMLRKIKQYDILRLVDKGVLMIFGQTLRLQRTSDLQKIEILKQLDCIFKNASFEQDYIKILIMDFFKILDNLDVQINDGEEDENYINCESIYFEEWKNFIKN</sequence>
<keyword evidence="2" id="KW-0677">Repeat</keyword>
<keyword evidence="3 4" id="KW-0653">Protein transport</keyword>
<accession>A0A8S1MJE4</accession>
<dbReference type="InterPro" id="IPR000225">
    <property type="entry name" value="Armadillo"/>
</dbReference>
<evidence type="ECO:0000256" key="3">
    <source>
        <dbReference type="ARBA" id="ARBA00022927"/>
    </source>
</evidence>
<evidence type="ECO:0000313" key="6">
    <source>
        <dbReference type="EMBL" id="CAD8080817.1"/>
    </source>
</evidence>
<dbReference type="AlphaFoldDB" id="A0A8S1MJE4"/>
<feature type="repeat" description="ARM" evidence="5">
    <location>
        <begin position="122"/>
        <end position="165"/>
    </location>
</feature>
<comment type="similarity">
    <text evidence="4">Belongs to the importin alpha family.</text>
</comment>
<evidence type="ECO:0000256" key="5">
    <source>
        <dbReference type="PROSITE-ProRule" id="PRU00259"/>
    </source>
</evidence>
<dbReference type="GO" id="GO:0015031">
    <property type="term" value="P:protein transport"/>
    <property type="evidence" value="ECO:0007669"/>
    <property type="project" value="UniProtKB-KW"/>
</dbReference>
<dbReference type="Proteomes" id="UP000692954">
    <property type="component" value="Unassembled WGS sequence"/>
</dbReference>
<protein>
    <recommendedName>
        <fullName evidence="4">Importin subunit alpha</fullName>
    </recommendedName>
</protein>
<dbReference type="PIRSF" id="PIRSF005673">
    <property type="entry name" value="Importin_alpha"/>
    <property type="match status" value="1"/>
</dbReference>
<reference evidence="6" key="1">
    <citation type="submission" date="2021-01" db="EMBL/GenBank/DDBJ databases">
        <authorList>
            <consortium name="Genoscope - CEA"/>
            <person name="William W."/>
        </authorList>
    </citation>
    <scope>NUCLEOTIDE SEQUENCE</scope>
</reference>
<name>A0A8S1MJE4_9CILI</name>